<evidence type="ECO:0000313" key="4">
    <source>
        <dbReference type="Proteomes" id="UP000838878"/>
    </source>
</evidence>
<gene>
    <name evidence="3" type="ORF">BINO364_LOCUS11845</name>
</gene>
<dbReference type="EMBL" id="OV170226">
    <property type="protein sequence ID" value="CAH0726382.1"/>
    <property type="molecule type" value="Genomic_DNA"/>
</dbReference>
<dbReference type="GO" id="GO:0005975">
    <property type="term" value="P:carbohydrate metabolic process"/>
    <property type="evidence" value="ECO:0007669"/>
    <property type="project" value="InterPro"/>
</dbReference>
<dbReference type="InterPro" id="IPR006047">
    <property type="entry name" value="GH13_cat_dom"/>
</dbReference>
<dbReference type="SUPFAM" id="SSF51445">
    <property type="entry name" value="(Trans)glycosidases"/>
    <property type="match status" value="1"/>
</dbReference>
<dbReference type="PANTHER" id="PTHR10357:SF179">
    <property type="entry name" value="NEUTRAL AND BASIC AMINO ACID TRANSPORT PROTEIN RBAT"/>
    <property type="match status" value="1"/>
</dbReference>
<name>A0A8J9UV30_9NEOP</name>
<feature type="signal peptide" evidence="1">
    <location>
        <begin position="1"/>
        <end position="17"/>
    </location>
</feature>
<feature type="non-terminal residue" evidence="3">
    <location>
        <position position="539"/>
    </location>
</feature>
<dbReference type="OrthoDB" id="1740265at2759"/>
<organism evidence="3 4">
    <name type="scientific">Brenthis ino</name>
    <name type="common">lesser marbled fritillary</name>
    <dbReference type="NCBI Taxonomy" id="405034"/>
    <lineage>
        <taxon>Eukaryota</taxon>
        <taxon>Metazoa</taxon>
        <taxon>Ecdysozoa</taxon>
        <taxon>Arthropoda</taxon>
        <taxon>Hexapoda</taxon>
        <taxon>Insecta</taxon>
        <taxon>Pterygota</taxon>
        <taxon>Neoptera</taxon>
        <taxon>Endopterygota</taxon>
        <taxon>Lepidoptera</taxon>
        <taxon>Glossata</taxon>
        <taxon>Ditrysia</taxon>
        <taxon>Papilionoidea</taxon>
        <taxon>Nymphalidae</taxon>
        <taxon>Heliconiinae</taxon>
        <taxon>Argynnini</taxon>
        <taxon>Brenthis</taxon>
    </lineage>
</organism>
<proteinExistence type="predicted"/>
<protein>
    <recommendedName>
        <fullName evidence="2">Glycosyl hydrolase family 13 catalytic domain-containing protein</fullName>
    </recommendedName>
</protein>
<dbReference type="PANTHER" id="PTHR10357">
    <property type="entry name" value="ALPHA-AMYLASE FAMILY MEMBER"/>
    <property type="match status" value="1"/>
</dbReference>
<keyword evidence="1" id="KW-0732">Signal</keyword>
<reference evidence="3" key="1">
    <citation type="submission" date="2021-12" db="EMBL/GenBank/DDBJ databases">
        <authorList>
            <person name="Martin H S."/>
        </authorList>
    </citation>
    <scope>NUCLEOTIDE SEQUENCE</scope>
</reference>
<feature type="domain" description="Glycosyl hydrolase family 13 catalytic" evidence="2">
    <location>
        <begin position="28"/>
        <end position="361"/>
    </location>
</feature>
<evidence type="ECO:0000313" key="3">
    <source>
        <dbReference type="EMBL" id="CAH0726382.1"/>
    </source>
</evidence>
<keyword evidence="4" id="KW-1185">Reference proteome</keyword>
<evidence type="ECO:0000259" key="2">
    <source>
        <dbReference type="SMART" id="SM00642"/>
    </source>
</evidence>
<accession>A0A8J9UV30</accession>
<dbReference type="Pfam" id="PF00128">
    <property type="entry name" value="Alpha-amylase"/>
    <property type="match status" value="2"/>
</dbReference>
<dbReference type="Proteomes" id="UP000838878">
    <property type="component" value="Chromosome 6"/>
</dbReference>
<evidence type="ECO:0000256" key="1">
    <source>
        <dbReference type="SAM" id="SignalP"/>
    </source>
</evidence>
<dbReference type="Gene3D" id="3.20.20.80">
    <property type="entry name" value="Glycosidases"/>
    <property type="match status" value="2"/>
</dbReference>
<dbReference type="SMART" id="SM00642">
    <property type="entry name" value="Aamy"/>
    <property type="match status" value="1"/>
</dbReference>
<feature type="chain" id="PRO_5035464791" description="Glycosyl hydrolase family 13 catalytic domain-containing protein" evidence="1">
    <location>
        <begin position="18"/>
        <end position="539"/>
    </location>
</feature>
<dbReference type="InterPro" id="IPR017853">
    <property type="entry name" value="GH"/>
</dbReference>
<dbReference type="AlphaFoldDB" id="A0A8J9UV30"/>
<sequence>MWLTALVLTTLLEDAASTPWWNNALYYRILVDSFKDMDGDGLGDLQGVTKQLSYVRALGADAVILSPISSRSMDCSKPGTMDFVDIDERYGNIEQFTTLIEKAKKLELKVLVTLPLQTISENSELFNFSAERKAGFENKVIWREGSTDEQPVNEIGIDNWTWHDDRKAYYASSSKEVLFNLCSEELVTMLSDVQCTWLRRRASGVLLQPDFPSNIDCGVQLIEKLVVAAMSCSRTTNMDAPVILVETSFGAEIGVKYYGESGLGANSVISYALAETKPAAGLALALHAAILYPPQDMNPTWITSISNKSRIASRHGSDMVDAITMLALTLPGATIIQQGDELGSVDTILEWAAISKCWPTQGVPSAAPFPWDDTPKASFTTGEPWLPLSPNYRYANAKTEYANDLSHFGIVRVASAMRNSSILGPHVEIKRIGDALAILRWGGSGSLLYISNLGRGQSEVQLSRIPGLPTEMTVAISSSGSSLSPGFHVNLDKVLKLSSGETAFLVGSPRHCGGPGPVDKIANKLSEGWQKINKYFSSL</sequence>